<gene>
    <name evidence="4" type="ORF">GSTUAT00000939001</name>
</gene>
<dbReference type="EMBL" id="LN890954">
    <property type="protein sequence ID" value="CUS14869.1"/>
    <property type="molecule type" value="Genomic_DNA"/>
</dbReference>
<keyword evidence="1" id="KW-0479">Metal-binding</keyword>
<dbReference type="GO" id="GO:0003677">
    <property type="term" value="F:DNA binding"/>
    <property type="evidence" value="ECO:0007669"/>
    <property type="project" value="InterPro"/>
</dbReference>
<proteinExistence type="predicted"/>
<evidence type="ECO:0000256" key="3">
    <source>
        <dbReference type="SAM" id="MobiDB-lite"/>
    </source>
</evidence>
<dbReference type="InterPro" id="IPR006591">
    <property type="entry name" value="RNAP_P/RPABC4"/>
</dbReference>
<reference evidence="4" key="1">
    <citation type="submission" date="2015-10" db="EMBL/GenBank/DDBJ databases">
        <authorList>
            <person name="Regsiter A."/>
            <person name="william w."/>
        </authorList>
    </citation>
    <scope>NUCLEOTIDE SEQUENCE</scope>
    <source>
        <strain evidence="4">Montdore</strain>
    </source>
</reference>
<sequence length="211" mass="21744">MSVYGEDKERELHDRLSDYIHGGADYNNAEELETNPPGSPDPLFDGCDSPGPSNIASAFAAAASGPVTRSRSALPAPSQGLAEVEFQVGAEADNDGWTSTDSTASRAGSVHPDAGFAAGTGGTGGGARRVGYGGGGRSAARGAQSVGFGRGGEDPMSAEQNTVVNYTCWSCGSIVSLRKKEMIVMCDGCGGRIVMKLRPQKRMDKIVAPVN</sequence>
<accession>A0A292Q552</accession>
<evidence type="ECO:0000256" key="1">
    <source>
        <dbReference type="ARBA" id="ARBA00022723"/>
    </source>
</evidence>
<organism evidence="4 5">
    <name type="scientific">Tuber aestivum</name>
    <name type="common">summer truffle</name>
    <dbReference type="NCBI Taxonomy" id="59557"/>
    <lineage>
        <taxon>Eukaryota</taxon>
        <taxon>Fungi</taxon>
        <taxon>Dikarya</taxon>
        <taxon>Ascomycota</taxon>
        <taxon>Pezizomycotina</taxon>
        <taxon>Pezizomycetes</taxon>
        <taxon>Pezizales</taxon>
        <taxon>Tuberaceae</taxon>
        <taxon>Tuber</taxon>
    </lineage>
</organism>
<feature type="compositionally biased region" description="Basic and acidic residues" evidence="3">
    <location>
        <begin position="1"/>
        <end position="18"/>
    </location>
</feature>
<keyword evidence="2" id="KW-0862">Zinc</keyword>
<feature type="region of interest" description="Disordered" evidence="3">
    <location>
        <begin position="1"/>
        <end position="54"/>
    </location>
</feature>
<dbReference type="AlphaFoldDB" id="A0A292Q552"/>
<evidence type="ECO:0000313" key="5">
    <source>
        <dbReference type="Proteomes" id="UP001412239"/>
    </source>
</evidence>
<keyword evidence="5" id="KW-1185">Reference proteome</keyword>
<dbReference type="Gene3D" id="2.20.28.30">
    <property type="entry name" value="RNA polymerase ii, chain L"/>
    <property type="match status" value="1"/>
</dbReference>
<dbReference type="Pfam" id="PF03604">
    <property type="entry name" value="Zn_ribbon_RPAB4"/>
    <property type="match status" value="1"/>
</dbReference>
<dbReference type="SUPFAM" id="SSF63393">
    <property type="entry name" value="RNA polymerase subunits"/>
    <property type="match status" value="1"/>
</dbReference>
<dbReference type="GO" id="GO:0006351">
    <property type="term" value="P:DNA-templated transcription"/>
    <property type="evidence" value="ECO:0007669"/>
    <property type="project" value="InterPro"/>
</dbReference>
<evidence type="ECO:0000256" key="2">
    <source>
        <dbReference type="ARBA" id="ARBA00022833"/>
    </source>
</evidence>
<protein>
    <submittedName>
        <fullName evidence="4">Uncharacterized protein</fullName>
    </submittedName>
</protein>
<dbReference type="GO" id="GO:0046872">
    <property type="term" value="F:metal ion binding"/>
    <property type="evidence" value="ECO:0007669"/>
    <property type="project" value="UniProtKB-KW"/>
</dbReference>
<name>A0A292Q552_9PEZI</name>
<dbReference type="Proteomes" id="UP001412239">
    <property type="component" value="Unassembled WGS sequence"/>
</dbReference>
<evidence type="ECO:0000313" key="4">
    <source>
        <dbReference type="EMBL" id="CUS14869.1"/>
    </source>
</evidence>
<dbReference type="GO" id="GO:0003899">
    <property type="term" value="F:DNA-directed RNA polymerase activity"/>
    <property type="evidence" value="ECO:0007669"/>
    <property type="project" value="InterPro"/>
</dbReference>
<dbReference type="InterPro" id="IPR029040">
    <property type="entry name" value="RPABC4/Spt4"/>
</dbReference>